<proteinExistence type="predicted"/>
<dbReference type="SUPFAM" id="SSF50985">
    <property type="entry name" value="RCC1/BLIP-II"/>
    <property type="match status" value="1"/>
</dbReference>
<dbReference type="InterPro" id="IPR009091">
    <property type="entry name" value="RCC1/BLIP-II"/>
</dbReference>
<dbReference type="Proteomes" id="UP000806378">
    <property type="component" value="Unassembled WGS sequence"/>
</dbReference>
<protein>
    <submittedName>
        <fullName evidence="1">Uncharacterized protein</fullName>
    </submittedName>
</protein>
<dbReference type="Gramene" id="rna-gnl|WGS:JABURB|Cocit.L1541.3">
    <property type="protein sequence ID" value="cds-KAF7848814.1"/>
    <property type="gene ID" value="gene-BT93_L1541"/>
</dbReference>
<name>A0A8T0CNM1_CORYI</name>
<dbReference type="AlphaFoldDB" id="A0A8T0CNM1"/>
<dbReference type="EMBL" id="MU089969">
    <property type="protein sequence ID" value="KAF7848812.1"/>
    <property type="molecule type" value="Genomic_DNA"/>
</dbReference>
<dbReference type="Gramene" id="rna-gnl|WGS:JABURB|Cocit.L1541.1">
    <property type="protein sequence ID" value="cds-KAF7848812.1"/>
    <property type="gene ID" value="gene-BT93_L1541"/>
</dbReference>
<reference evidence="1" key="1">
    <citation type="submission" date="2020-05" db="EMBL/GenBank/DDBJ databases">
        <title>WGS assembly of Corymbia citriodora subspecies variegata.</title>
        <authorList>
            <person name="Barry K."/>
            <person name="Hundley H."/>
            <person name="Shu S."/>
            <person name="Jenkins J."/>
            <person name="Grimwood J."/>
            <person name="Baten A."/>
        </authorList>
    </citation>
    <scope>NUCLEOTIDE SEQUENCE</scope>
    <source>
        <strain evidence="1">CV2-018</strain>
    </source>
</reference>
<keyword evidence="2" id="KW-1185">Reference proteome</keyword>
<organism evidence="1 2">
    <name type="scientific">Corymbia citriodora subsp. variegata</name>
    <dbReference type="NCBI Taxonomy" id="360336"/>
    <lineage>
        <taxon>Eukaryota</taxon>
        <taxon>Viridiplantae</taxon>
        <taxon>Streptophyta</taxon>
        <taxon>Embryophyta</taxon>
        <taxon>Tracheophyta</taxon>
        <taxon>Spermatophyta</taxon>
        <taxon>Magnoliopsida</taxon>
        <taxon>eudicotyledons</taxon>
        <taxon>Gunneridae</taxon>
        <taxon>Pentapetalae</taxon>
        <taxon>rosids</taxon>
        <taxon>malvids</taxon>
        <taxon>Myrtales</taxon>
        <taxon>Myrtaceae</taxon>
        <taxon>Myrtoideae</taxon>
        <taxon>Eucalypteae</taxon>
        <taxon>Corymbia</taxon>
    </lineage>
</organism>
<evidence type="ECO:0000313" key="1">
    <source>
        <dbReference type="EMBL" id="KAF7848814.1"/>
    </source>
</evidence>
<dbReference type="EMBL" id="MU089969">
    <property type="protein sequence ID" value="KAF7848814.1"/>
    <property type="molecule type" value="Genomic_DNA"/>
</dbReference>
<gene>
    <name evidence="1" type="ORF">BT93_L1541</name>
</gene>
<sequence length="77" mass="8319">MVSVIQICIKYHTCTATLSGDLYTWGGGGGGCDGAYSFGVPGHGDEVSHRVRKIMNGILEGKYSIVPLRERVLHIHC</sequence>
<evidence type="ECO:0000313" key="2">
    <source>
        <dbReference type="Proteomes" id="UP000806378"/>
    </source>
</evidence>
<comment type="caution">
    <text evidence="1">The sequence shown here is derived from an EMBL/GenBank/DDBJ whole genome shotgun (WGS) entry which is preliminary data.</text>
</comment>
<accession>A0A8T0CNM1</accession>